<dbReference type="STRING" id="3635.A0A1U8PCF3"/>
<proteinExistence type="predicted"/>
<dbReference type="PANTHER" id="PTHR47266">
    <property type="entry name" value="ENDONUCLEASE-RELATED"/>
    <property type="match status" value="1"/>
</dbReference>
<accession>A0A1U8PCF3</accession>
<dbReference type="InterPro" id="IPR012337">
    <property type="entry name" value="RNaseH-like_sf"/>
</dbReference>
<dbReference type="PaxDb" id="3635-A0A1U8PCF3"/>
<evidence type="ECO:0008006" key="3">
    <source>
        <dbReference type="Google" id="ProtNLM"/>
    </source>
</evidence>
<keyword evidence="1" id="KW-1185">Reference proteome</keyword>
<sequence>MEALMKKYGVHHSIATAYHPQTNDQVEISNLEIKTILEKMVKPIRKDWSLRLNDALWAYWMAYKVPIGMTPYQLVFGKGYHLLVQLEHKAYWAIQQCNMELEPVGRARKLDIQELEEIRNNAYDNARIYRDKTKLFHDKKISQKHFSIGQKVLLYNSMLKLFLGKLRS</sequence>
<dbReference type="Proteomes" id="UP000818029">
    <property type="component" value="Chromosome A11"/>
</dbReference>
<evidence type="ECO:0000313" key="2">
    <source>
        <dbReference type="RefSeq" id="XP_016748820.1"/>
    </source>
</evidence>
<dbReference type="RefSeq" id="XP_016748820.1">
    <property type="nucleotide sequence ID" value="XM_016893331.1"/>
</dbReference>
<dbReference type="Gene3D" id="3.30.420.10">
    <property type="entry name" value="Ribonuclease H-like superfamily/Ribonuclease H"/>
    <property type="match status" value="1"/>
</dbReference>
<dbReference type="KEGG" id="ghi:107957757"/>
<dbReference type="InterPro" id="IPR036397">
    <property type="entry name" value="RNaseH_sf"/>
</dbReference>
<dbReference type="GO" id="GO:0003676">
    <property type="term" value="F:nucleic acid binding"/>
    <property type="evidence" value="ECO:0007669"/>
    <property type="project" value="InterPro"/>
</dbReference>
<reference evidence="2" key="2">
    <citation type="submission" date="2025-08" db="UniProtKB">
        <authorList>
            <consortium name="RefSeq"/>
        </authorList>
    </citation>
    <scope>IDENTIFICATION</scope>
</reference>
<name>A0A1U8PCF3_GOSHI</name>
<gene>
    <name evidence="2" type="primary">LOC107957757</name>
</gene>
<organism evidence="1 2">
    <name type="scientific">Gossypium hirsutum</name>
    <name type="common">Upland cotton</name>
    <name type="synonym">Gossypium mexicanum</name>
    <dbReference type="NCBI Taxonomy" id="3635"/>
    <lineage>
        <taxon>Eukaryota</taxon>
        <taxon>Viridiplantae</taxon>
        <taxon>Streptophyta</taxon>
        <taxon>Embryophyta</taxon>
        <taxon>Tracheophyta</taxon>
        <taxon>Spermatophyta</taxon>
        <taxon>Magnoliopsida</taxon>
        <taxon>eudicotyledons</taxon>
        <taxon>Gunneridae</taxon>
        <taxon>Pentapetalae</taxon>
        <taxon>rosids</taxon>
        <taxon>malvids</taxon>
        <taxon>Malvales</taxon>
        <taxon>Malvaceae</taxon>
        <taxon>Malvoideae</taxon>
        <taxon>Gossypium</taxon>
    </lineage>
</organism>
<dbReference type="InterPro" id="IPR052160">
    <property type="entry name" value="Gypsy_RT_Integrase-like"/>
</dbReference>
<evidence type="ECO:0000313" key="1">
    <source>
        <dbReference type="Proteomes" id="UP000818029"/>
    </source>
</evidence>
<reference evidence="1" key="1">
    <citation type="journal article" date="2020" name="Nat. Genet.">
        <title>Genomic diversifications of five Gossypium allopolyploid species and their impact on cotton improvement.</title>
        <authorList>
            <person name="Chen Z.J."/>
            <person name="Sreedasyam A."/>
            <person name="Ando A."/>
            <person name="Song Q."/>
            <person name="De Santiago L.M."/>
            <person name="Hulse-Kemp A.M."/>
            <person name="Ding M."/>
            <person name="Ye W."/>
            <person name="Kirkbride R.C."/>
            <person name="Jenkins J."/>
            <person name="Plott C."/>
            <person name="Lovell J."/>
            <person name="Lin Y.M."/>
            <person name="Vaughn R."/>
            <person name="Liu B."/>
            <person name="Simpson S."/>
            <person name="Scheffler B.E."/>
            <person name="Wen L."/>
            <person name="Saski C.A."/>
            <person name="Grover C.E."/>
            <person name="Hu G."/>
            <person name="Conover J.L."/>
            <person name="Carlson J.W."/>
            <person name="Shu S."/>
            <person name="Boston L.B."/>
            <person name="Williams M."/>
            <person name="Peterson D.G."/>
            <person name="McGee K."/>
            <person name="Jones D.C."/>
            <person name="Wendel J.F."/>
            <person name="Stelly D.M."/>
            <person name="Grimwood J."/>
            <person name="Schmutz J."/>
        </authorList>
    </citation>
    <scope>NUCLEOTIDE SEQUENCE [LARGE SCALE GENOMIC DNA]</scope>
    <source>
        <strain evidence="1">cv. TM-1</strain>
    </source>
</reference>
<dbReference type="SUPFAM" id="SSF53098">
    <property type="entry name" value="Ribonuclease H-like"/>
    <property type="match status" value="1"/>
</dbReference>
<dbReference type="GeneID" id="107957757"/>
<dbReference type="AlphaFoldDB" id="A0A1U8PCF3"/>
<protein>
    <recommendedName>
        <fullName evidence="3">Protein NYNRIN-like</fullName>
    </recommendedName>
</protein>